<reference evidence="2" key="2">
    <citation type="submission" date="2020-05" db="UniProtKB">
        <authorList>
            <consortium name="EnsemblMetazoa"/>
        </authorList>
    </citation>
    <scope>IDENTIFICATION</scope>
    <source>
        <strain evidence="2">wikel</strain>
    </source>
</reference>
<evidence type="ECO:0000313" key="2">
    <source>
        <dbReference type="EnsemblMetazoa" id="ISCW020084-PA"/>
    </source>
</evidence>
<reference evidence="3" key="1">
    <citation type="submission" date="2008-03" db="EMBL/GenBank/DDBJ databases">
        <title>Annotation of Ixodes scapularis.</title>
        <authorList>
            <consortium name="Ixodes scapularis Genome Project Consortium"/>
            <person name="Caler E."/>
            <person name="Hannick L.I."/>
            <person name="Bidwell S."/>
            <person name="Joardar V."/>
            <person name="Thiagarajan M."/>
            <person name="Amedeo P."/>
            <person name="Galinsky K.J."/>
            <person name="Schobel S."/>
            <person name="Inman J."/>
            <person name="Hostetler J."/>
            <person name="Miller J."/>
            <person name="Hammond M."/>
            <person name="Megy K."/>
            <person name="Lawson D."/>
            <person name="Kodira C."/>
            <person name="Sutton G."/>
            <person name="Meyer J."/>
            <person name="Hill C.A."/>
            <person name="Birren B."/>
            <person name="Nene V."/>
            <person name="Collins F."/>
            <person name="Alarcon-Chaidez F."/>
            <person name="Wikel S."/>
            <person name="Strausberg R."/>
        </authorList>
    </citation>
    <scope>NUCLEOTIDE SEQUENCE [LARGE SCALE GENOMIC DNA]</scope>
    <source>
        <strain evidence="3">Wikel</strain>
    </source>
</reference>
<sequence>EQVPPPPKRTERRPLPNGLEVGQASPAQVDTPVRREYKLQSERKKETTSASKIHRKKKRAAKYYGKSVRADKNEEETQRLETNNNAEMFARCAERGTPSKTRNRKNSSCTYV</sequence>
<accession>A0A1S4LWD7</accession>
<dbReference type="Proteomes" id="UP000001555">
    <property type="component" value="Unassembled WGS sequence"/>
</dbReference>
<protein>
    <submittedName>
        <fullName evidence="2">Uncharacterized protein</fullName>
    </submittedName>
</protein>
<dbReference type="VEuPathDB" id="VectorBase:ISCI020084"/>
<dbReference type="VEuPathDB" id="VectorBase:ISCW020084"/>
<feature type="compositionally biased region" description="Basic and acidic residues" evidence="1">
    <location>
        <begin position="68"/>
        <end position="79"/>
    </location>
</feature>
<feature type="region of interest" description="Disordered" evidence="1">
    <location>
        <begin position="1"/>
        <end position="112"/>
    </location>
</feature>
<dbReference type="EnsemblMetazoa" id="ISCW020084-RA">
    <property type="protein sequence ID" value="ISCW020084-PA"/>
    <property type="gene ID" value="ISCW020084"/>
</dbReference>
<keyword evidence="3" id="KW-1185">Reference proteome</keyword>
<evidence type="ECO:0000313" key="3">
    <source>
        <dbReference type="Proteomes" id="UP000001555"/>
    </source>
</evidence>
<dbReference type="InParanoid" id="A0A1S4LWD7"/>
<dbReference type="AlphaFoldDB" id="A0A1S4LWD7"/>
<name>A0A1S4LWD7_IXOSC</name>
<dbReference type="EMBL" id="ABJB010142228">
    <property type="status" value="NOT_ANNOTATED_CDS"/>
    <property type="molecule type" value="Genomic_DNA"/>
</dbReference>
<evidence type="ECO:0000256" key="1">
    <source>
        <dbReference type="SAM" id="MobiDB-lite"/>
    </source>
</evidence>
<proteinExistence type="predicted"/>
<feature type="compositionally biased region" description="Basic and acidic residues" evidence="1">
    <location>
        <begin position="32"/>
        <end position="47"/>
    </location>
</feature>
<feature type="compositionally biased region" description="Basic residues" evidence="1">
    <location>
        <begin position="52"/>
        <end position="61"/>
    </location>
</feature>
<organism evidence="2 3">
    <name type="scientific">Ixodes scapularis</name>
    <name type="common">Black-legged tick</name>
    <name type="synonym">Deer tick</name>
    <dbReference type="NCBI Taxonomy" id="6945"/>
    <lineage>
        <taxon>Eukaryota</taxon>
        <taxon>Metazoa</taxon>
        <taxon>Ecdysozoa</taxon>
        <taxon>Arthropoda</taxon>
        <taxon>Chelicerata</taxon>
        <taxon>Arachnida</taxon>
        <taxon>Acari</taxon>
        <taxon>Parasitiformes</taxon>
        <taxon>Ixodida</taxon>
        <taxon>Ixodoidea</taxon>
        <taxon>Ixodidae</taxon>
        <taxon>Ixodinae</taxon>
        <taxon>Ixodes</taxon>
    </lineage>
</organism>